<dbReference type="Pfam" id="PF04542">
    <property type="entry name" value="Sigma70_r2"/>
    <property type="match status" value="1"/>
</dbReference>
<dbReference type="InterPro" id="IPR007627">
    <property type="entry name" value="RNA_pol_sigma70_r2"/>
</dbReference>
<sequence>MDTITRNDLFFDYTDLIKHIMRRNRLLLYALRLEQEDVYQELAMAALTAIDTFDPSRSDNLEAHVWMKLQYKVLTMKRQYKPGGLTGLNGIRPSLCSIEFEEELGHPLPAPTVADVHEADQLRQALGRLDPAERQVVLHYLDGQTPRLKRDKADFASALDKLKVHYTMVHMATA</sequence>
<evidence type="ECO:0000313" key="2">
    <source>
        <dbReference type="EMBL" id="MPM37196.1"/>
    </source>
</evidence>
<dbReference type="InterPro" id="IPR013325">
    <property type="entry name" value="RNA_pol_sigma_r2"/>
</dbReference>
<evidence type="ECO:0000259" key="1">
    <source>
        <dbReference type="Pfam" id="PF04542"/>
    </source>
</evidence>
<dbReference type="GO" id="GO:0003700">
    <property type="term" value="F:DNA-binding transcription factor activity"/>
    <property type="evidence" value="ECO:0007669"/>
    <property type="project" value="InterPro"/>
</dbReference>
<dbReference type="SUPFAM" id="SSF88946">
    <property type="entry name" value="Sigma2 domain of RNA polymerase sigma factors"/>
    <property type="match status" value="1"/>
</dbReference>
<comment type="caution">
    <text evidence="2">The sequence shown here is derived from an EMBL/GenBank/DDBJ whole genome shotgun (WGS) entry which is preliminary data.</text>
</comment>
<dbReference type="Gene3D" id="1.10.1740.10">
    <property type="match status" value="1"/>
</dbReference>
<reference evidence="2" key="1">
    <citation type="submission" date="2019-08" db="EMBL/GenBank/DDBJ databases">
        <authorList>
            <person name="Kucharzyk K."/>
            <person name="Murdoch R.W."/>
            <person name="Higgins S."/>
            <person name="Loffler F."/>
        </authorList>
    </citation>
    <scope>NUCLEOTIDE SEQUENCE</scope>
</reference>
<name>A0A644Z8J2_9ZZZZ</name>
<protein>
    <recommendedName>
        <fullName evidence="1">RNA polymerase sigma-70 region 2 domain-containing protein</fullName>
    </recommendedName>
</protein>
<dbReference type="GO" id="GO:0006352">
    <property type="term" value="P:DNA-templated transcription initiation"/>
    <property type="evidence" value="ECO:0007669"/>
    <property type="project" value="InterPro"/>
</dbReference>
<gene>
    <name evidence="2" type="ORF">SDC9_83803</name>
</gene>
<dbReference type="AlphaFoldDB" id="A0A644Z8J2"/>
<proteinExistence type="predicted"/>
<feature type="domain" description="RNA polymerase sigma-70 region 2" evidence="1">
    <location>
        <begin position="13"/>
        <end position="67"/>
    </location>
</feature>
<organism evidence="2">
    <name type="scientific">bioreactor metagenome</name>
    <dbReference type="NCBI Taxonomy" id="1076179"/>
    <lineage>
        <taxon>unclassified sequences</taxon>
        <taxon>metagenomes</taxon>
        <taxon>ecological metagenomes</taxon>
    </lineage>
</organism>
<dbReference type="EMBL" id="VSSQ01007861">
    <property type="protein sequence ID" value="MPM37196.1"/>
    <property type="molecule type" value="Genomic_DNA"/>
</dbReference>
<accession>A0A644Z8J2</accession>